<dbReference type="Gene3D" id="2.60.40.1120">
    <property type="entry name" value="Carboxypeptidase-like, regulatory domain"/>
    <property type="match status" value="1"/>
</dbReference>
<evidence type="ECO:0000256" key="2">
    <source>
        <dbReference type="ARBA" id="ARBA00022448"/>
    </source>
</evidence>
<comment type="similarity">
    <text evidence="7">Belongs to the TonB-dependent receptor family.</text>
</comment>
<evidence type="ECO:0000256" key="4">
    <source>
        <dbReference type="ARBA" id="ARBA00022692"/>
    </source>
</evidence>
<dbReference type="Proteomes" id="UP001596106">
    <property type="component" value="Unassembled WGS sequence"/>
</dbReference>
<evidence type="ECO:0000256" key="6">
    <source>
        <dbReference type="ARBA" id="ARBA00023237"/>
    </source>
</evidence>
<dbReference type="NCBIfam" id="TIGR04057">
    <property type="entry name" value="SusC_RagA_signa"/>
    <property type="match status" value="1"/>
</dbReference>
<dbReference type="InterPro" id="IPR023997">
    <property type="entry name" value="TonB-dep_OMP_SusC/RagA_CS"/>
</dbReference>
<accession>A0ABW0IE60</accession>
<dbReference type="RefSeq" id="WP_379848666.1">
    <property type="nucleotide sequence ID" value="NZ_JBHSMA010000008.1"/>
</dbReference>
<evidence type="ECO:0000313" key="10">
    <source>
        <dbReference type="EMBL" id="MFC5411778.1"/>
    </source>
</evidence>
<feature type="region of interest" description="Disordered" evidence="8">
    <location>
        <begin position="953"/>
        <end position="980"/>
    </location>
</feature>
<protein>
    <submittedName>
        <fullName evidence="10">SusC/RagA family TonB-linked outer membrane protein</fullName>
    </submittedName>
</protein>
<name>A0ABW0IE60_9BACT</name>
<dbReference type="SUPFAM" id="SSF56935">
    <property type="entry name" value="Porins"/>
    <property type="match status" value="1"/>
</dbReference>
<sequence length="1148" mass="126656">MIRPLQFPARLAGILWVLFLLVTLAPAAKAHDSVLQRNGSKTASSSVTLREALMQLKKQYNVDILFEEKLLEGVTVSPDYLNGKRSLDHNLAKILQPAGLQFRQVRKGTYVIFAPKTDARTSAQDAPSTPVFNPADLPEGPKPLAHASQSPESLTKAGQDRTLSGLVRSETGEGLPGVSVVVKNTTTGTSTDAEGKFKLLVPDGATTLVFSFVGYVPQEVTIDSRTTLEVSLKVDDRALQEVVVVGYGTQKKINLTGAVATVDSKTLQNRAVGNLSEALQGEAPGLQVVKTGGQPGKNAISMQIRGNSTFTSNPVLTIIDGVPSSIDRINPNDIESISILKDAASTAIYGARAAGGVILITTKTGKDGRIQINYDSYVGFQQATRLPKKVTALQHATLFREAQKNDNPNTTVFQYSEADLARFSSPDWRDHDRYDAILRNALQTQHSIGISGGTAKQNFFLSVGYLKQEGIVINTDYSRFTTQYNQNIQLSDKLKLGFRGSFIPSVTIAPSEANYPSGPARGLGNLLSWGLYRRGNQLPIWTSKGDWATVEGVANVIGLASEEGGQQELKSNRASGNFSLDYDLTKHLKISAMYGINYTQSRQRDYSTRMKFYNPDAPDVVGVDVNQNSLLIQNSSETFQSAKFLINYNRTIGSHQFSVLGGYTREENVAGNESVGRRNFLTDNIYTIGAGSTDPTTWTTGGTMSDWALSSFIGRATYSYQDKYLAEASMRYDGSSRFVRNARWGFFPSVSAGWRISEENFLKNNRVVTDLKLRASWGQVGNQNVGAYPFASTLTSTNYYFNGLPQRAVYISGAPNPELSWETKTAVNVGLDGGLFNNLISFTLDVFKERTRDILLTVPLPTTFGQTAPVQNAGIVANQGWELQVSHRNTIRNFKYSVSFQTSNASEKVVNMAGTGPWINGNTITAEGYRINEWYGWRAEGLFQTAEEVKAHSFQNPQTSPGDIRYQENGGDPKTITPDDRVRLGRSDPRFPYGIRINLSYKNVDLLAFGQGVMSHLVFNNGWTSYNFDRAQSTIFDYHLDRWTPETPNGRYPKTRIGGVNRQFSSFWLENAAYFRLKNIQLGYNLPASVLQRLKMTRARFYVSGENLLTITKLKGFDPEVTTGTAERLVETRYPLAKVYNVGLNLSF</sequence>
<evidence type="ECO:0000256" key="1">
    <source>
        <dbReference type="ARBA" id="ARBA00004571"/>
    </source>
</evidence>
<dbReference type="InterPro" id="IPR023996">
    <property type="entry name" value="TonB-dep_OMP_SusC/RagA"/>
</dbReference>
<dbReference type="InterPro" id="IPR036942">
    <property type="entry name" value="Beta-barrel_TonB_sf"/>
</dbReference>
<evidence type="ECO:0000256" key="5">
    <source>
        <dbReference type="ARBA" id="ARBA00023136"/>
    </source>
</evidence>
<dbReference type="EMBL" id="JBHSMA010000008">
    <property type="protein sequence ID" value="MFC5411778.1"/>
    <property type="molecule type" value="Genomic_DNA"/>
</dbReference>
<comment type="caution">
    <text evidence="10">The sequence shown here is derived from an EMBL/GenBank/DDBJ whole genome shotgun (WGS) entry which is preliminary data.</text>
</comment>
<reference evidence="11" key="1">
    <citation type="journal article" date="2019" name="Int. J. Syst. Evol. Microbiol.">
        <title>The Global Catalogue of Microorganisms (GCM) 10K type strain sequencing project: providing services to taxonomists for standard genome sequencing and annotation.</title>
        <authorList>
            <consortium name="The Broad Institute Genomics Platform"/>
            <consortium name="The Broad Institute Genome Sequencing Center for Infectious Disease"/>
            <person name="Wu L."/>
            <person name="Ma J."/>
        </authorList>
    </citation>
    <scope>NUCLEOTIDE SEQUENCE [LARGE SCALE GENOMIC DNA]</scope>
    <source>
        <strain evidence="11">CCUG 55250</strain>
    </source>
</reference>
<keyword evidence="4 7" id="KW-0812">Transmembrane</keyword>
<evidence type="ECO:0000256" key="7">
    <source>
        <dbReference type="PROSITE-ProRule" id="PRU01360"/>
    </source>
</evidence>
<feature type="region of interest" description="Disordered" evidence="8">
    <location>
        <begin position="119"/>
        <end position="160"/>
    </location>
</feature>
<gene>
    <name evidence="10" type="ORF">ACFPMF_20820</name>
</gene>
<keyword evidence="5 7" id="KW-0472">Membrane</keyword>
<comment type="subcellular location">
    <subcellularLocation>
        <location evidence="1 7">Cell outer membrane</location>
        <topology evidence="1 7">Multi-pass membrane protein</topology>
    </subcellularLocation>
</comment>
<dbReference type="InterPro" id="IPR012910">
    <property type="entry name" value="Plug_dom"/>
</dbReference>
<organism evidence="10 11">
    <name type="scientific">Larkinella bovis</name>
    <dbReference type="NCBI Taxonomy" id="683041"/>
    <lineage>
        <taxon>Bacteria</taxon>
        <taxon>Pseudomonadati</taxon>
        <taxon>Bacteroidota</taxon>
        <taxon>Cytophagia</taxon>
        <taxon>Cytophagales</taxon>
        <taxon>Spirosomataceae</taxon>
        <taxon>Larkinella</taxon>
    </lineage>
</organism>
<proteinExistence type="inferred from homology"/>
<dbReference type="InterPro" id="IPR037066">
    <property type="entry name" value="Plug_dom_sf"/>
</dbReference>
<dbReference type="Gene3D" id="2.40.170.20">
    <property type="entry name" value="TonB-dependent receptor, beta-barrel domain"/>
    <property type="match status" value="1"/>
</dbReference>
<dbReference type="Gene3D" id="3.55.50.30">
    <property type="match status" value="1"/>
</dbReference>
<dbReference type="NCBIfam" id="TIGR04056">
    <property type="entry name" value="OMP_RagA_SusC"/>
    <property type="match status" value="1"/>
</dbReference>
<dbReference type="SUPFAM" id="SSF49464">
    <property type="entry name" value="Carboxypeptidase regulatory domain-like"/>
    <property type="match status" value="1"/>
</dbReference>
<dbReference type="PROSITE" id="PS52016">
    <property type="entry name" value="TONB_DEPENDENT_REC_3"/>
    <property type="match status" value="1"/>
</dbReference>
<evidence type="ECO:0000256" key="3">
    <source>
        <dbReference type="ARBA" id="ARBA00022452"/>
    </source>
</evidence>
<dbReference type="InterPro" id="IPR008969">
    <property type="entry name" value="CarboxyPept-like_regulatory"/>
</dbReference>
<evidence type="ECO:0000256" key="8">
    <source>
        <dbReference type="SAM" id="MobiDB-lite"/>
    </source>
</evidence>
<keyword evidence="6 7" id="KW-0998">Cell outer membrane</keyword>
<dbReference type="Pfam" id="PF07715">
    <property type="entry name" value="Plug"/>
    <property type="match status" value="1"/>
</dbReference>
<keyword evidence="11" id="KW-1185">Reference proteome</keyword>
<feature type="domain" description="TonB-dependent receptor plug" evidence="9">
    <location>
        <begin position="252"/>
        <end position="357"/>
    </location>
</feature>
<dbReference type="Gene3D" id="2.170.130.10">
    <property type="entry name" value="TonB-dependent receptor, plug domain"/>
    <property type="match status" value="1"/>
</dbReference>
<keyword evidence="2 7" id="KW-0813">Transport</keyword>
<keyword evidence="3 7" id="KW-1134">Transmembrane beta strand</keyword>
<evidence type="ECO:0000313" key="11">
    <source>
        <dbReference type="Proteomes" id="UP001596106"/>
    </source>
</evidence>
<feature type="compositionally biased region" description="Polar residues" evidence="8">
    <location>
        <begin position="120"/>
        <end position="131"/>
    </location>
</feature>
<dbReference type="InterPro" id="IPR039426">
    <property type="entry name" value="TonB-dep_rcpt-like"/>
</dbReference>
<evidence type="ECO:0000259" key="9">
    <source>
        <dbReference type="Pfam" id="PF07715"/>
    </source>
</evidence>
<dbReference type="Pfam" id="PF13715">
    <property type="entry name" value="CarbopepD_reg_2"/>
    <property type="match status" value="1"/>
</dbReference>